<feature type="domain" description="Core" evidence="1">
    <location>
        <begin position="15"/>
        <end position="107"/>
    </location>
</feature>
<accession>A0ABV3WL84</accession>
<evidence type="ECO:0000313" key="3">
    <source>
        <dbReference type="Proteomes" id="UP001558535"/>
    </source>
</evidence>
<keyword evidence="3" id="KW-1185">Reference proteome</keyword>
<dbReference type="SUPFAM" id="SSF89360">
    <property type="entry name" value="HesB-like domain"/>
    <property type="match status" value="1"/>
</dbReference>
<reference evidence="2 3" key="1">
    <citation type="submission" date="2024-07" db="EMBL/GenBank/DDBJ databases">
        <title>A survey of Mimosa microsymbionts across Brazilian biomes reveals a high diversity of Paraburkholderia nodulating endemic species, but also that Cupriavidus is common as a symbiont of widespread species.</title>
        <authorList>
            <person name="Rouws L."/>
            <person name="Barauna A."/>
            <person name="Beukes C."/>
            <person name="Rouws J.R.C."/>
            <person name="De Faria S.M."/>
            <person name="Gross E."/>
            <person name="Bueno Dos Reis Junior F."/>
            <person name="Simon M.F."/>
            <person name="Maluk M."/>
            <person name="Odee D.W."/>
            <person name="Kenicer G."/>
            <person name="Young J.P.W."/>
            <person name="Reis V.M."/>
            <person name="Zilli J."/>
            <person name="James E.K."/>
        </authorList>
    </citation>
    <scope>NUCLEOTIDE SEQUENCE [LARGE SCALE GENOMIC DNA]</scope>
    <source>
        <strain evidence="2 3">BR14375</strain>
    </source>
</reference>
<dbReference type="Gene3D" id="2.60.300.12">
    <property type="entry name" value="HesB-like domain"/>
    <property type="match status" value="1"/>
</dbReference>
<dbReference type="InterPro" id="IPR035903">
    <property type="entry name" value="HesB-like_dom_sf"/>
</dbReference>
<dbReference type="InterPro" id="IPR000361">
    <property type="entry name" value="ATAP_core_dom"/>
</dbReference>
<sequence length="116" mass="12004">MIVQFGGPDIMLPNLTVAPAAEKFLRRIVCFSGLPSGAGVRLCISSGGCSEYEAELIAVTAAQSGDEAAEINGLRLFLPAQSGILLDGLTIDFVDTPERSGLTFSKGAQGEGATWA</sequence>
<dbReference type="Pfam" id="PF01521">
    <property type="entry name" value="Fe-S_biosyn"/>
    <property type="match status" value="1"/>
</dbReference>
<evidence type="ECO:0000259" key="1">
    <source>
        <dbReference type="Pfam" id="PF01521"/>
    </source>
</evidence>
<protein>
    <submittedName>
        <fullName evidence="2">HesB/IscA family protein</fullName>
    </submittedName>
</protein>
<name>A0ABV3WL84_9BURK</name>
<dbReference type="Proteomes" id="UP001558535">
    <property type="component" value="Unassembled WGS sequence"/>
</dbReference>
<proteinExistence type="predicted"/>
<gene>
    <name evidence="2" type="ORF">AB3X84_28855</name>
</gene>
<comment type="caution">
    <text evidence="2">The sequence shown here is derived from an EMBL/GenBank/DDBJ whole genome shotgun (WGS) entry which is preliminary data.</text>
</comment>
<organism evidence="2 3">
    <name type="scientific">Paraburkholderia phenoliruptrix</name>
    <dbReference type="NCBI Taxonomy" id="252970"/>
    <lineage>
        <taxon>Bacteria</taxon>
        <taxon>Pseudomonadati</taxon>
        <taxon>Pseudomonadota</taxon>
        <taxon>Betaproteobacteria</taxon>
        <taxon>Burkholderiales</taxon>
        <taxon>Burkholderiaceae</taxon>
        <taxon>Paraburkholderia</taxon>
    </lineage>
</organism>
<dbReference type="RefSeq" id="WP_368580706.1">
    <property type="nucleotide sequence ID" value="NZ_JBFPKB010000024.1"/>
</dbReference>
<dbReference type="EMBL" id="JBFPKE010000021">
    <property type="protein sequence ID" value="MEX3753991.1"/>
    <property type="molecule type" value="Genomic_DNA"/>
</dbReference>
<evidence type="ECO:0000313" key="2">
    <source>
        <dbReference type="EMBL" id="MEX3753991.1"/>
    </source>
</evidence>